<evidence type="ECO:0000313" key="4">
    <source>
        <dbReference type="EMBL" id="SIO24649.1"/>
    </source>
</evidence>
<evidence type="ECO:0000256" key="1">
    <source>
        <dbReference type="ARBA" id="ARBA00023125"/>
    </source>
</evidence>
<gene>
    <name evidence="4" type="ORF">SAMN05878443_2164</name>
</gene>
<proteinExistence type="predicted"/>
<dbReference type="InterPro" id="IPR004107">
    <property type="entry name" value="Integrase_SAM-like_N"/>
</dbReference>
<evidence type="ECO:0000259" key="2">
    <source>
        <dbReference type="Pfam" id="PF02899"/>
    </source>
</evidence>
<evidence type="ECO:0000259" key="3">
    <source>
        <dbReference type="Pfam" id="PF22016"/>
    </source>
</evidence>
<dbReference type="InterPro" id="IPR053864">
    <property type="entry name" value="DUF6933"/>
</dbReference>
<dbReference type="STRING" id="28230.SAMN05878443_2164"/>
<dbReference type="RefSeq" id="WP_034546011.1">
    <property type="nucleotide sequence ID" value="NZ_FSRN01000001.1"/>
</dbReference>
<reference evidence="5" key="1">
    <citation type="submission" date="2016-11" db="EMBL/GenBank/DDBJ databases">
        <authorList>
            <person name="Varghese N."/>
            <person name="Submissions S."/>
        </authorList>
    </citation>
    <scope>NUCLEOTIDE SEQUENCE [LARGE SCALE GENOMIC DNA]</scope>
    <source>
        <strain evidence="5">313</strain>
    </source>
</reference>
<dbReference type="OrthoDB" id="9801392at2"/>
<dbReference type="Pfam" id="PF02899">
    <property type="entry name" value="Phage_int_SAM_1"/>
    <property type="match status" value="1"/>
</dbReference>
<feature type="domain" description="Integrase SAM-like N-terminal" evidence="2">
    <location>
        <begin position="225"/>
        <end position="309"/>
    </location>
</feature>
<dbReference type="GO" id="GO:0015074">
    <property type="term" value="P:DNA integration"/>
    <property type="evidence" value="ECO:0007669"/>
    <property type="project" value="InterPro"/>
</dbReference>
<dbReference type="EMBL" id="FSRN01000001">
    <property type="protein sequence ID" value="SIO24649.1"/>
    <property type="molecule type" value="Genomic_DNA"/>
</dbReference>
<dbReference type="AlphaFoldDB" id="A0A1N6HYC1"/>
<dbReference type="eggNOG" id="ENOG50339NT">
    <property type="taxonomic scope" value="Bacteria"/>
</dbReference>
<keyword evidence="1" id="KW-0238">DNA-binding</keyword>
<dbReference type="Gene3D" id="1.10.150.130">
    <property type="match status" value="1"/>
</dbReference>
<dbReference type="InterPro" id="IPR010998">
    <property type="entry name" value="Integrase_recombinase_N"/>
</dbReference>
<keyword evidence="5" id="KW-1185">Reference proteome</keyword>
<evidence type="ECO:0008006" key="6">
    <source>
        <dbReference type="Google" id="ProtNLM"/>
    </source>
</evidence>
<organism evidence="4 5">
    <name type="scientific">Carnobacterium alterfunditum</name>
    <dbReference type="NCBI Taxonomy" id="28230"/>
    <lineage>
        <taxon>Bacteria</taxon>
        <taxon>Bacillati</taxon>
        <taxon>Bacillota</taxon>
        <taxon>Bacilli</taxon>
        <taxon>Lactobacillales</taxon>
        <taxon>Carnobacteriaceae</taxon>
        <taxon>Carnobacterium</taxon>
    </lineage>
</organism>
<name>A0A1N6HYC1_9LACT</name>
<dbReference type="Pfam" id="PF22016">
    <property type="entry name" value="DUF6933"/>
    <property type="match status" value="1"/>
</dbReference>
<protein>
    <recommendedName>
        <fullName evidence="6">Phage integrase, N-terminal SAM-like domain</fullName>
    </recommendedName>
</protein>
<dbReference type="GO" id="GO:0003677">
    <property type="term" value="F:DNA binding"/>
    <property type="evidence" value="ECO:0007669"/>
    <property type="project" value="UniProtKB-KW"/>
</dbReference>
<dbReference type="Proteomes" id="UP000184758">
    <property type="component" value="Unassembled WGS sequence"/>
</dbReference>
<sequence>MIIGATKKAQPLFSALPSIEDKEYGKQFAQINPLFSWHANYINVNRKKVIILLNDQTLTPIILQDINAQKKKQLSELIPEAIRIAFEIAGISSEKIDEYLKLAGDIQVTTTSNRSVLGSVNLVAEELSDFRLNINQTINREVMTYFSNYIHSKLTKQGYFSSAEVLREALNKSLEVLESVETEPYLIEKTWDYSKFSQVDTSNFSSYQWETHIEASIKNNEKLLTAFKEYTIAVKGLSEKTIKRHMENLDYYLNIYLIEYEQATPLNSTEAAGNFLSSFFVEKSLASSSASLKQCGSSLKKLYQFLYEAGEISKNYLAEVNESIKLGVQEGVEYLGYTEDGGSWF</sequence>
<accession>A0A1N6HYC1</accession>
<evidence type="ECO:0000313" key="5">
    <source>
        <dbReference type="Proteomes" id="UP000184758"/>
    </source>
</evidence>
<feature type="domain" description="DUF6933" evidence="3">
    <location>
        <begin position="2"/>
        <end position="163"/>
    </location>
</feature>